<protein>
    <submittedName>
        <fullName evidence="2">PepSY domain-containing protein</fullName>
    </submittedName>
</protein>
<organism evidence="2 3">
    <name type="scientific">Rhodobacter capsulatus</name>
    <name type="common">Rhodopseudomonas capsulata</name>
    <dbReference type="NCBI Taxonomy" id="1061"/>
    <lineage>
        <taxon>Bacteria</taxon>
        <taxon>Pseudomonadati</taxon>
        <taxon>Pseudomonadota</taxon>
        <taxon>Alphaproteobacteria</taxon>
        <taxon>Rhodobacterales</taxon>
        <taxon>Rhodobacter group</taxon>
        <taxon>Rhodobacter</taxon>
    </lineage>
</organism>
<comment type="caution">
    <text evidence="2">The sequence shown here is derived from an EMBL/GenBank/DDBJ whole genome shotgun (WGS) entry which is preliminary data.</text>
</comment>
<keyword evidence="1" id="KW-0812">Transmembrane</keyword>
<gene>
    <name evidence="2" type="ORF">FBT96_06065</name>
</gene>
<dbReference type="PANTHER" id="PTHR34219:SF1">
    <property type="entry name" value="PEPSY DOMAIN-CONTAINING PROTEIN"/>
    <property type="match status" value="1"/>
</dbReference>
<dbReference type="OrthoDB" id="9791166at2"/>
<evidence type="ECO:0000313" key="2">
    <source>
        <dbReference type="EMBL" id="TKD22682.1"/>
    </source>
</evidence>
<feature type="transmembrane region" description="Helical" evidence="1">
    <location>
        <begin position="157"/>
        <end position="178"/>
    </location>
</feature>
<feature type="transmembrane region" description="Helical" evidence="1">
    <location>
        <begin position="210"/>
        <end position="230"/>
    </location>
</feature>
<keyword evidence="1" id="KW-0472">Membrane</keyword>
<keyword evidence="1" id="KW-1133">Transmembrane helix</keyword>
<evidence type="ECO:0000256" key="1">
    <source>
        <dbReference type="SAM" id="Phobius"/>
    </source>
</evidence>
<evidence type="ECO:0000313" key="3">
    <source>
        <dbReference type="Proteomes" id="UP000310597"/>
    </source>
</evidence>
<dbReference type="EMBL" id="SWJZ01000017">
    <property type="protein sequence ID" value="TKD22682.1"/>
    <property type="molecule type" value="Genomic_DNA"/>
</dbReference>
<dbReference type="PANTHER" id="PTHR34219">
    <property type="entry name" value="IRON-REGULATED INNER MEMBRANE PROTEIN-RELATED"/>
    <property type="match status" value="1"/>
</dbReference>
<dbReference type="AlphaFoldDB" id="A0A4U1JTP4"/>
<dbReference type="Pfam" id="PF03929">
    <property type="entry name" value="PepSY_TM"/>
    <property type="match status" value="1"/>
</dbReference>
<dbReference type="Proteomes" id="UP000310597">
    <property type="component" value="Unassembled WGS sequence"/>
</dbReference>
<name>A0A4U1JTP4_RHOCA</name>
<proteinExistence type="predicted"/>
<dbReference type="InterPro" id="IPR005625">
    <property type="entry name" value="PepSY-ass_TM"/>
</dbReference>
<accession>A0A4U1JTP4</accession>
<reference evidence="2 3" key="1">
    <citation type="submission" date="2019-04" db="EMBL/GenBank/DDBJ databases">
        <title>Draft Whole-Genome sequence of the purple photosynthetic bacterium Rhodobacter capsulatus SP108 with an indigenous class A beta-lactamase.</title>
        <authorList>
            <person name="Robertson S."/>
            <person name="Meyer T.E."/>
            <person name="Kyndt J.A."/>
        </authorList>
    </citation>
    <scope>NUCLEOTIDE SEQUENCE [LARGE SCALE GENOMIC DNA]</scope>
    <source>
        <strain evidence="2 3">SP108</strain>
    </source>
</reference>
<feature type="transmembrane region" description="Helical" evidence="1">
    <location>
        <begin position="385"/>
        <end position="407"/>
    </location>
</feature>
<dbReference type="RefSeq" id="WP_136905432.1">
    <property type="nucleotide sequence ID" value="NZ_SWJZ01000017.1"/>
</dbReference>
<feature type="transmembrane region" description="Helical" evidence="1">
    <location>
        <begin position="433"/>
        <end position="461"/>
    </location>
</feature>
<sequence>MSKLSPGAQASETPSRVNGPYFTAWRWHFYAGLYVIPFLMMLAISGALMVWFTAIAPEYGERLAVTPAATAQSVSAQVAAAEAAHPGSHADKYIAPHDARTPAIVRVQDAGTARMLAVDPYSGAVLADRTEAGTWNDWLTHLHGELLWGDNGGPGDALIEIAASLGMVMLVSGLYLSWPRNGTPWRAVFLPDLRARGRKFWKSLHLTTGVWVSLLLVFFLLTGLSWAGIWGGKLVQPWSSFPAAKWEAVPLSDETHAAMNHTAREEVPWTLELTPMPRSGSQAGAQLLPHGTPVTFETVMAGARALGFAARVQVSAPADGTGVWTLSRDSMSYDSPDPTADRTVHVDQYTGKILADVRFADYPLMGKAMAVGIALHEGQMGLWNIVLNLAVCGAFVLSCVAGTVLWWKRRPVAAGRLAAPPRAPEGPLWKGGLIVAAIVALAFPLAGAAILAVLLLDALVLRHLPGLKRVLS</sequence>
<feature type="transmembrane region" description="Helical" evidence="1">
    <location>
        <begin position="27"/>
        <end position="52"/>
    </location>
</feature>